<dbReference type="SMART" id="SM00829">
    <property type="entry name" value="PKS_ER"/>
    <property type="match status" value="1"/>
</dbReference>
<organism evidence="2">
    <name type="scientific">marine sediment metagenome</name>
    <dbReference type="NCBI Taxonomy" id="412755"/>
    <lineage>
        <taxon>unclassified sequences</taxon>
        <taxon>metagenomes</taxon>
        <taxon>ecological metagenomes</taxon>
    </lineage>
</organism>
<dbReference type="GO" id="GO:0016491">
    <property type="term" value="F:oxidoreductase activity"/>
    <property type="evidence" value="ECO:0007669"/>
    <property type="project" value="InterPro"/>
</dbReference>
<dbReference type="Pfam" id="PF00107">
    <property type="entry name" value="ADH_zinc_N"/>
    <property type="match status" value="1"/>
</dbReference>
<dbReference type="InterPro" id="IPR013154">
    <property type="entry name" value="ADH-like_N"/>
</dbReference>
<dbReference type="CDD" id="cd08241">
    <property type="entry name" value="QOR1"/>
    <property type="match status" value="1"/>
</dbReference>
<feature type="domain" description="Enoyl reductase (ER)" evidence="1">
    <location>
        <begin position="10"/>
        <end position="320"/>
    </location>
</feature>
<dbReference type="InterPro" id="IPR013149">
    <property type="entry name" value="ADH-like_C"/>
</dbReference>
<dbReference type="InterPro" id="IPR051397">
    <property type="entry name" value="Zn-ADH-like_protein"/>
</dbReference>
<dbReference type="AlphaFoldDB" id="A0A0F9V389"/>
<dbReference type="PANTHER" id="PTHR43677:SF4">
    <property type="entry name" value="QUINONE OXIDOREDUCTASE-LIKE PROTEIN 2"/>
    <property type="match status" value="1"/>
</dbReference>
<dbReference type="InterPro" id="IPR020843">
    <property type="entry name" value="ER"/>
</dbReference>
<dbReference type="PANTHER" id="PTHR43677">
    <property type="entry name" value="SHORT-CHAIN DEHYDROGENASE/REDUCTASE"/>
    <property type="match status" value="1"/>
</dbReference>
<protein>
    <recommendedName>
        <fullName evidence="1">Enoyl reductase (ER) domain-containing protein</fullName>
    </recommendedName>
</protein>
<gene>
    <name evidence="2" type="ORF">LCGC14_0533000</name>
</gene>
<dbReference type="InterPro" id="IPR011032">
    <property type="entry name" value="GroES-like_sf"/>
</dbReference>
<dbReference type="EMBL" id="LAZR01000699">
    <property type="protein sequence ID" value="KKN60328.1"/>
    <property type="molecule type" value="Genomic_DNA"/>
</dbReference>
<dbReference type="Gene3D" id="3.40.50.720">
    <property type="entry name" value="NAD(P)-binding Rossmann-like Domain"/>
    <property type="match status" value="1"/>
</dbReference>
<proteinExistence type="predicted"/>
<dbReference type="Pfam" id="PF08240">
    <property type="entry name" value="ADH_N"/>
    <property type="match status" value="1"/>
</dbReference>
<name>A0A0F9V389_9ZZZZ</name>
<comment type="caution">
    <text evidence="2">The sequence shown here is derived from an EMBL/GenBank/DDBJ whole genome shotgun (WGS) entry which is preliminary data.</text>
</comment>
<accession>A0A0F9V389</accession>
<dbReference type="Gene3D" id="3.90.180.10">
    <property type="entry name" value="Medium-chain alcohol dehydrogenases, catalytic domain"/>
    <property type="match status" value="1"/>
</dbReference>
<evidence type="ECO:0000259" key="1">
    <source>
        <dbReference type="SMART" id="SM00829"/>
    </source>
</evidence>
<sequence length="322" mass="33928">MKAIVCESYGPIENLAYKDVDDPAPTGSQVVVRPEAIGVNYPDGLLVQGLYQAKPDLPFVPGMEAAGEIVAVGPDAERFKLGDRVVAYIENGAYAERVLVDDAACMALPEGLDAGAACALVCGYGTAHHALKQRAKLQPGETLLVLGAAGATGLAAVQIGQAMGARVIAVASSEDKRALAVSEGAEVAIGYDDLRADIKRLTDGQGVNVAFDPVGGEAFDAVSRSMAWNGRLLVIGFASGTIPQFPVNLALVKGYSVVGVFWGAFTRKEPEVFADNMRELMEWATDERIAPHVSERANLADAADVLKRIHNRQTTGKIVLVP</sequence>
<dbReference type="SUPFAM" id="SSF51735">
    <property type="entry name" value="NAD(P)-binding Rossmann-fold domains"/>
    <property type="match status" value="1"/>
</dbReference>
<dbReference type="InterPro" id="IPR036291">
    <property type="entry name" value="NAD(P)-bd_dom_sf"/>
</dbReference>
<evidence type="ECO:0000313" key="2">
    <source>
        <dbReference type="EMBL" id="KKN60328.1"/>
    </source>
</evidence>
<reference evidence="2" key="1">
    <citation type="journal article" date="2015" name="Nature">
        <title>Complex archaea that bridge the gap between prokaryotes and eukaryotes.</title>
        <authorList>
            <person name="Spang A."/>
            <person name="Saw J.H."/>
            <person name="Jorgensen S.L."/>
            <person name="Zaremba-Niedzwiedzka K."/>
            <person name="Martijn J."/>
            <person name="Lind A.E."/>
            <person name="van Eijk R."/>
            <person name="Schleper C."/>
            <person name="Guy L."/>
            <person name="Ettema T.J."/>
        </authorList>
    </citation>
    <scope>NUCLEOTIDE SEQUENCE</scope>
</reference>
<dbReference type="SUPFAM" id="SSF50129">
    <property type="entry name" value="GroES-like"/>
    <property type="match status" value="1"/>
</dbReference>